<feature type="compositionally biased region" description="Acidic residues" evidence="1">
    <location>
        <begin position="419"/>
        <end position="434"/>
    </location>
</feature>
<name>A0A9P6C9M0_9AGAR</name>
<feature type="compositionally biased region" description="Basic residues" evidence="1">
    <location>
        <begin position="492"/>
        <end position="528"/>
    </location>
</feature>
<feature type="region of interest" description="Disordered" evidence="1">
    <location>
        <begin position="1"/>
        <end position="56"/>
    </location>
</feature>
<feature type="compositionally biased region" description="Low complexity" evidence="1">
    <location>
        <begin position="277"/>
        <end position="288"/>
    </location>
</feature>
<feature type="compositionally biased region" description="Basic and acidic residues" evidence="1">
    <location>
        <begin position="435"/>
        <end position="452"/>
    </location>
</feature>
<keyword evidence="3" id="KW-1185">Reference proteome</keyword>
<feature type="compositionally biased region" description="Low complexity" evidence="1">
    <location>
        <begin position="529"/>
        <end position="542"/>
    </location>
</feature>
<feature type="compositionally biased region" description="Low complexity" evidence="1">
    <location>
        <begin position="1"/>
        <end position="17"/>
    </location>
</feature>
<dbReference type="OrthoDB" id="3270344at2759"/>
<accession>A0A9P6C9M0</accession>
<evidence type="ECO:0000313" key="2">
    <source>
        <dbReference type="EMBL" id="KAF9457312.1"/>
    </source>
</evidence>
<sequence length="664" mass="74160">METSGSTPASSPPTIKSPSPPNPLKRKEPPEDREEPPSPPPTDGLPEGASPADGEYSSGHVVCDYCGTSVPFRDEQTDAFTTKIWDDHRIACGAQAPPTGDAIIYTPESTAEALAHPAPKRRRAKRSEDERIEYLRGDPYVAQFEAYRVLCASCDKWIRLRPNSTYCSIPWDAHRKSCLAKKINSKNIYALEERNTLLSKDPDVRKFDAERVLCNMCDRWITVNPDDHLQAVQKWLEHRAACQKAHAVQQQAPVRDPAPAPHAADHPKAGPSSAQGSTPTSITSPVSPEIASISTQPTLRLSQPQSPSSFHDLNPSNYAPAHESRRRNAEQRAATLRADNLIGEVEPNRVFCSLCQKWVQLRQDSSYCAYPWLQHRGKCLARHQRRAQKAAEIARLKARKLQHPGRGSGQDELLSDIEADPDDIESEDGADSQLEEDRRRMDDRRAEQEKASAMKARYKVMPRVGMPYTHIPSRKSHHGVYDPRSLPSTSHSHSHSHSHPYPHPHSHPHSHSHSHSHSHPHPHPHPHSHSNPTHSPSRPSRPWKVEEVDGDADAEGDSYVEEEHHAHQSISRGPIRRPKPTGLADLDSPSGRKQFIFSSVNHLFATTYESSDDLSISALLTYLNAAVPLDKHEDFDTSEVIKAVAALQDKGRIRFEGDMLRLVE</sequence>
<feature type="region of interest" description="Disordered" evidence="1">
    <location>
        <begin position="419"/>
        <end position="587"/>
    </location>
</feature>
<gene>
    <name evidence="2" type="ORF">BDZ94DRAFT_1273600</name>
</gene>
<comment type="caution">
    <text evidence="2">The sequence shown here is derived from an EMBL/GenBank/DDBJ whole genome shotgun (WGS) entry which is preliminary data.</text>
</comment>
<reference evidence="2" key="1">
    <citation type="submission" date="2020-11" db="EMBL/GenBank/DDBJ databases">
        <authorList>
            <consortium name="DOE Joint Genome Institute"/>
            <person name="Ahrendt S."/>
            <person name="Riley R."/>
            <person name="Andreopoulos W."/>
            <person name="Labutti K."/>
            <person name="Pangilinan J."/>
            <person name="Ruiz-Duenas F.J."/>
            <person name="Barrasa J.M."/>
            <person name="Sanchez-Garcia M."/>
            <person name="Camarero S."/>
            <person name="Miyauchi S."/>
            <person name="Serrano A."/>
            <person name="Linde D."/>
            <person name="Babiker R."/>
            <person name="Drula E."/>
            <person name="Ayuso-Fernandez I."/>
            <person name="Pacheco R."/>
            <person name="Padilla G."/>
            <person name="Ferreira P."/>
            <person name="Barriuso J."/>
            <person name="Kellner H."/>
            <person name="Castanera R."/>
            <person name="Alfaro M."/>
            <person name="Ramirez L."/>
            <person name="Pisabarro A.G."/>
            <person name="Kuo A."/>
            <person name="Tritt A."/>
            <person name="Lipzen A."/>
            <person name="He G."/>
            <person name="Yan M."/>
            <person name="Ng V."/>
            <person name="Cullen D."/>
            <person name="Martin F."/>
            <person name="Rosso M.-N."/>
            <person name="Henrissat B."/>
            <person name="Hibbett D."/>
            <person name="Martinez A.T."/>
            <person name="Grigoriev I.V."/>
        </authorList>
    </citation>
    <scope>NUCLEOTIDE SEQUENCE</scope>
    <source>
        <strain evidence="2">CBS 247.69</strain>
    </source>
</reference>
<protein>
    <submittedName>
        <fullName evidence="2">Uncharacterized protein</fullName>
    </submittedName>
</protein>
<evidence type="ECO:0000313" key="3">
    <source>
        <dbReference type="Proteomes" id="UP000807353"/>
    </source>
</evidence>
<evidence type="ECO:0000256" key="1">
    <source>
        <dbReference type="SAM" id="MobiDB-lite"/>
    </source>
</evidence>
<feature type="compositionally biased region" description="Polar residues" evidence="1">
    <location>
        <begin position="292"/>
        <end position="317"/>
    </location>
</feature>
<organism evidence="2 3">
    <name type="scientific">Collybia nuda</name>
    <dbReference type="NCBI Taxonomy" id="64659"/>
    <lineage>
        <taxon>Eukaryota</taxon>
        <taxon>Fungi</taxon>
        <taxon>Dikarya</taxon>
        <taxon>Basidiomycota</taxon>
        <taxon>Agaricomycotina</taxon>
        <taxon>Agaricomycetes</taxon>
        <taxon>Agaricomycetidae</taxon>
        <taxon>Agaricales</taxon>
        <taxon>Tricholomatineae</taxon>
        <taxon>Clitocybaceae</taxon>
        <taxon>Collybia</taxon>
    </lineage>
</organism>
<dbReference type="EMBL" id="MU150377">
    <property type="protein sequence ID" value="KAF9457312.1"/>
    <property type="molecule type" value="Genomic_DNA"/>
</dbReference>
<feature type="compositionally biased region" description="Acidic residues" evidence="1">
    <location>
        <begin position="548"/>
        <end position="560"/>
    </location>
</feature>
<dbReference type="Proteomes" id="UP000807353">
    <property type="component" value="Unassembled WGS sequence"/>
</dbReference>
<dbReference type="AlphaFoldDB" id="A0A9P6C9M0"/>
<proteinExistence type="predicted"/>
<feature type="region of interest" description="Disordered" evidence="1">
    <location>
        <begin position="246"/>
        <end position="332"/>
    </location>
</feature>